<dbReference type="OrthoDB" id="2616143at2759"/>
<feature type="non-terminal residue" evidence="2">
    <location>
        <position position="1"/>
    </location>
</feature>
<evidence type="ECO:0000256" key="1">
    <source>
        <dbReference type="SAM" id="MobiDB-lite"/>
    </source>
</evidence>
<dbReference type="Proteomes" id="UP000054217">
    <property type="component" value="Unassembled WGS sequence"/>
</dbReference>
<dbReference type="HOGENOM" id="CLU_003292_8_2_1"/>
<evidence type="ECO:0000313" key="2">
    <source>
        <dbReference type="EMBL" id="KIO08716.1"/>
    </source>
</evidence>
<reference evidence="3" key="2">
    <citation type="submission" date="2015-01" db="EMBL/GenBank/DDBJ databases">
        <title>Evolutionary Origins and Diversification of the Mycorrhizal Mutualists.</title>
        <authorList>
            <consortium name="DOE Joint Genome Institute"/>
            <consortium name="Mycorrhizal Genomics Consortium"/>
            <person name="Kohler A."/>
            <person name="Kuo A."/>
            <person name="Nagy L.G."/>
            <person name="Floudas D."/>
            <person name="Copeland A."/>
            <person name="Barry K.W."/>
            <person name="Cichocki N."/>
            <person name="Veneault-Fourrey C."/>
            <person name="LaButti K."/>
            <person name="Lindquist E.A."/>
            <person name="Lipzen A."/>
            <person name="Lundell T."/>
            <person name="Morin E."/>
            <person name="Murat C."/>
            <person name="Riley R."/>
            <person name="Ohm R."/>
            <person name="Sun H."/>
            <person name="Tunlid A."/>
            <person name="Henrissat B."/>
            <person name="Grigoriev I.V."/>
            <person name="Hibbett D.S."/>
            <person name="Martin F."/>
        </authorList>
    </citation>
    <scope>NUCLEOTIDE SEQUENCE [LARGE SCALE GENOMIC DNA]</scope>
    <source>
        <strain evidence="3">Marx 270</strain>
    </source>
</reference>
<feature type="non-terminal residue" evidence="2">
    <location>
        <position position="530"/>
    </location>
</feature>
<organism evidence="2 3">
    <name type="scientific">Pisolithus tinctorius Marx 270</name>
    <dbReference type="NCBI Taxonomy" id="870435"/>
    <lineage>
        <taxon>Eukaryota</taxon>
        <taxon>Fungi</taxon>
        <taxon>Dikarya</taxon>
        <taxon>Basidiomycota</taxon>
        <taxon>Agaricomycotina</taxon>
        <taxon>Agaricomycetes</taxon>
        <taxon>Agaricomycetidae</taxon>
        <taxon>Boletales</taxon>
        <taxon>Sclerodermatineae</taxon>
        <taxon>Pisolithaceae</taxon>
        <taxon>Pisolithus</taxon>
    </lineage>
</organism>
<dbReference type="PANTHER" id="PTHR33050">
    <property type="entry name" value="REVERSE TRANSCRIPTASE DOMAIN-CONTAINING PROTEIN"/>
    <property type="match status" value="1"/>
</dbReference>
<reference evidence="2 3" key="1">
    <citation type="submission" date="2014-04" db="EMBL/GenBank/DDBJ databases">
        <authorList>
            <consortium name="DOE Joint Genome Institute"/>
            <person name="Kuo A."/>
            <person name="Kohler A."/>
            <person name="Costa M.D."/>
            <person name="Nagy L.G."/>
            <person name="Floudas D."/>
            <person name="Copeland A."/>
            <person name="Barry K.W."/>
            <person name="Cichocki N."/>
            <person name="Veneault-Fourrey C."/>
            <person name="LaButti K."/>
            <person name="Lindquist E.A."/>
            <person name="Lipzen A."/>
            <person name="Lundell T."/>
            <person name="Morin E."/>
            <person name="Murat C."/>
            <person name="Sun H."/>
            <person name="Tunlid A."/>
            <person name="Henrissat B."/>
            <person name="Grigoriev I.V."/>
            <person name="Hibbett D.S."/>
            <person name="Martin F."/>
            <person name="Nordberg H.P."/>
            <person name="Cantor M.N."/>
            <person name="Hua S.X."/>
        </authorList>
    </citation>
    <scope>NUCLEOTIDE SEQUENCE [LARGE SCALE GENOMIC DNA]</scope>
    <source>
        <strain evidence="2 3">Marx 270</strain>
    </source>
</reference>
<proteinExistence type="predicted"/>
<accession>A0A0C3PJE0</accession>
<protein>
    <recommendedName>
        <fullName evidence="4">Reverse transcriptase domain-containing protein</fullName>
    </recommendedName>
</protein>
<dbReference type="InterPro" id="IPR052055">
    <property type="entry name" value="Hepadnavirus_pol/RT"/>
</dbReference>
<dbReference type="PANTHER" id="PTHR33050:SF7">
    <property type="entry name" value="RIBONUCLEASE H"/>
    <property type="match status" value="1"/>
</dbReference>
<dbReference type="AlphaFoldDB" id="A0A0C3PJE0"/>
<evidence type="ECO:0000313" key="3">
    <source>
        <dbReference type="Proteomes" id="UP000054217"/>
    </source>
</evidence>
<dbReference type="InParanoid" id="A0A0C3PJE0"/>
<sequence length="530" mass="59012">VPNIPRTYTPPNSPSIIQYSHAFQEIVEKEFARGRYLGPFPPHLLEQYIGPFQSSPLSIIPKPGKPGKYRLIQNLSYPIVPRHDAAASINSRVDASLFPCTWGTFPTVCALIVSLPPGCQGATRDVAEAYRTIPIHPSQWPGLIVRLSDNPPTFAIDTALCFGYGPSAGVYGGVRDASLEIMRAEGIGPIIAWVDDHLFIRLPASQISEYNTVRNQKAEIIAQNGGTKTDHGRLWYKGETLANGDYEEFAEDCLHPLKAFEATSDHTSHNNAHAYSFEHIDAIANQLGIPWELSKDTPFSNSPTFMGFSWNLDNKTVGLTASKRQKYTTSIDEWLKKKTHNLEEVQKLHGRLSHAALTSPLHLSPPIPIPIHRSAIDLRAFSDASSTVGLAVVIGERWRAWKLHPDWKKDERDIGWAESVAFELLVRYLLIISPSPEPIRVFGDNEGVVRAWKKGRSNNRPTNETFRRIHSLLASPPRRIFAEYIPSEDNPADSPSRGIYPPPELALPPISIPDPIAHLVLDLDDPRSNN</sequence>
<dbReference type="STRING" id="870435.A0A0C3PJE0"/>
<dbReference type="EMBL" id="KN831956">
    <property type="protein sequence ID" value="KIO08716.1"/>
    <property type="molecule type" value="Genomic_DNA"/>
</dbReference>
<evidence type="ECO:0008006" key="4">
    <source>
        <dbReference type="Google" id="ProtNLM"/>
    </source>
</evidence>
<keyword evidence="3" id="KW-1185">Reference proteome</keyword>
<name>A0A0C3PJE0_PISTI</name>
<gene>
    <name evidence="2" type="ORF">M404DRAFT_57315</name>
</gene>
<feature type="region of interest" description="Disordered" evidence="1">
    <location>
        <begin position="485"/>
        <end position="504"/>
    </location>
</feature>